<dbReference type="CDD" id="cd22268">
    <property type="entry name" value="DPBB_RlpA-like"/>
    <property type="match status" value="1"/>
</dbReference>
<keyword evidence="4" id="KW-0449">Lipoprotein</keyword>
<feature type="region of interest" description="Disordered" evidence="6">
    <location>
        <begin position="21"/>
        <end position="69"/>
    </location>
</feature>
<keyword evidence="1 7" id="KW-0732">Signal</keyword>
<keyword evidence="4" id="KW-0472">Membrane</keyword>
<dbReference type="EMBL" id="JBHTIF010000001">
    <property type="protein sequence ID" value="MFD0724414.1"/>
    <property type="molecule type" value="Genomic_DNA"/>
</dbReference>
<keyword evidence="10" id="KW-1185">Reference proteome</keyword>
<comment type="caution">
    <text evidence="9">The sequence shown here is derived from an EMBL/GenBank/DDBJ whole genome shotgun (WGS) entry which is preliminary data.</text>
</comment>
<feature type="signal peptide" evidence="7">
    <location>
        <begin position="1"/>
        <end position="17"/>
    </location>
</feature>
<dbReference type="RefSeq" id="WP_386822075.1">
    <property type="nucleotide sequence ID" value="NZ_JBHTIF010000001.1"/>
</dbReference>
<evidence type="ECO:0000256" key="1">
    <source>
        <dbReference type="ARBA" id="ARBA00022729"/>
    </source>
</evidence>
<dbReference type="PANTHER" id="PTHR34183">
    <property type="entry name" value="ENDOLYTIC PEPTIDOGLYCAN TRANSGLYCOSYLASE RLPA"/>
    <property type="match status" value="1"/>
</dbReference>
<reference evidence="10" key="1">
    <citation type="journal article" date="2019" name="Int. J. Syst. Evol. Microbiol.">
        <title>The Global Catalogue of Microorganisms (GCM) 10K type strain sequencing project: providing services to taxonomists for standard genome sequencing and annotation.</title>
        <authorList>
            <consortium name="The Broad Institute Genomics Platform"/>
            <consortium name="The Broad Institute Genome Sequencing Center for Infectious Disease"/>
            <person name="Wu L."/>
            <person name="Ma J."/>
        </authorList>
    </citation>
    <scope>NUCLEOTIDE SEQUENCE [LARGE SCALE GENOMIC DNA]</scope>
    <source>
        <strain evidence="10">CCUG 55585</strain>
    </source>
</reference>
<dbReference type="Gene3D" id="3.30.70.1070">
    <property type="entry name" value="Sporulation related repeat"/>
    <property type="match status" value="1"/>
</dbReference>
<evidence type="ECO:0000313" key="10">
    <source>
        <dbReference type="Proteomes" id="UP001597110"/>
    </source>
</evidence>
<dbReference type="HAMAP" id="MF_02071">
    <property type="entry name" value="RlpA"/>
    <property type="match status" value="1"/>
</dbReference>
<keyword evidence="2 4" id="KW-0456">Lyase</keyword>
<dbReference type="InterPro" id="IPR034718">
    <property type="entry name" value="RlpA"/>
</dbReference>
<dbReference type="InterPro" id="IPR036680">
    <property type="entry name" value="SPOR-like_sf"/>
</dbReference>
<comment type="subcellular location">
    <subcellularLocation>
        <location evidence="4">Cell membrane</location>
        <topology evidence="4">Lipid-anchor</topology>
    </subcellularLocation>
</comment>
<dbReference type="PANTHER" id="PTHR34183:SF1">
    <property type="entry name" value="ENDOLYTIC PEPTIDOGLYCAN TRANSGLYCOSYLASE RLPA"/>
    <property type="match status" value="1"/>
</dbReference>
<gene>
    <name evidence="4" type="primary">rlpA</name>
    <name evidence="9" type="ORF">ACFQ0E_02260</name>
</gene>
<evidence type="ECO:0000256" key="6">
    <source>
        <dbReference type="SAM" id="MobiDB-lite"/>
    </source>
</evidence>
<dbReference type="InterPro" id="IPR036908">
    <property type="entry name" value="RlpA-like_sf"/>
</dbReference>
<keyword evidence="4" id="KW-0564">Palmitate</keyword>
<keyword evidence="3 4" id="KW-0961">Cell wall biogenesis/degradation</keyword>
<dbReference type="Pfam" id="PF05036">
    <property type="entry name" value="SPOR"/>
    <property type="match status" value="1"/>
</dbReference>
<feature type="chain" id="PRO_5047147525" description="Endolytic peptidoglycan transglycosylase RlpA" evidence="7">
    <location>
        <begin position="18"/>
        <end position="408"/>
    </location>
</feature>
<accession>A0ABW2YDC9</accession>
<evidence type="ECO:0000256" key="5">
    <source>
        <dbReference type="RuleBase" id="RU003495"/>
    </source>
</evidence>
<comment type="similarity">
    <text evidence="4 5">Belongs to the RlpA family.</text>
</comment>
<dbReference type="Proteomes" id="UP001597110">
    <property type="component" value="Unassembled WGS sequence"/>
</dbReference>
<organism evidence="9 10">
    <name type="scientific">Lysobacter brunescens</name>
    <dbReference type="NCBI Taxonomy" id="262323"/>
    <lineage>
        <taxon>Bacteria</taxon>
        <taxon>Pseudomonadati</taxon>
        <taxon>Pseudomonadota</taxon>
        <taxon>Gammaproteobacteria</taxon>
        <taxon>Lysobacterales</taxon>
        <taxon>Lysobacteraceae</taxon>
        <taxon>Lysobacter</taxon>
    </lineage>
</organism>
<keyword evidence="4" id="KW-1003">Cell membrane</keyword>
<evidence type="ECO:0000256" key="4">
    <source>
        <dbReference type="HAMAP-Rule" id="MF_02071"/>
    </source>
</evidence>
<dbReference type="PROSITE" id="PS51724">
    <property type="entry name" value="SPOR"/>
    <property type="match status" value="1"/>
</dbReference>
<dbReference type="InterPro" id="IPR009009">
    <property type="entry name" value="RlpA-like_DPBB"/>
</dbReference>
<evidence type="ECO:0000256" key="3">
    <source>
        <dbReference type="ARBA" id="ARBA00023316"/>
    </source>
</evidence>
<evidence type="ECO:0000256" key="2">
    <source>
        <dbReference type="ARBA" id="ARBA00023239"/>
    </source>
</evidence>
<evidence type="ECO:0000259" key="8">
    <source>
        <dbReference type="PROSITE" id="PS51724"/>
    </source>
</evidence>
<comment type="function">
    <text evidence="4">Lytic transglycosylase with a strong preference for naked glycan strands that lack stem peptides.</text>
</comment>
<feature type="domain" description="SPOR" evidence="8">
    <location>
        <begin position="324"/>
        <end position="406"/>
    </location>
</feature>
<evidence type="ECO:0000256" key="7">
    <source>
        <dbReference type="SAM" id="SignalP"/>
    </source>
</evidence>
<name>A0ABW2YDC9_9GAMM</name>
<dbReference type="NCBIfam" id="TIGR00413">
    <property type="entry name" value="rlpA"/>
    <property type="match status" value="1"/>
</dbReference>
<protein>
    <recommendedName>
        <fullName evidence="4">Endolytic peptidoglycan transglycosylase RlpA</fullName>
        <ecNumber evidence="4">4.2.2.-</ecNumber>
    </recommendedName>
</protein>
<feature type="compositionally biased region" description="Basic and acidic residues" evidence="6">
    <location>
        <begin position="224"/>
        <end position="242"/>
    </location>
</feature>
<dbReference type="EC" id="4.2.2.-" evidence="4"/>
<evidence type="ECO:0000313" key="9">
    <source>
        <dbReference type="EMBL" id="MFD0724414.1"/>
    </source>
</evidence>
<dbReference type="InterPro" id="IPR012997">
    <property type="entry name" value="RplA"/>
</dbReference>
<dbReference type="Gene3D" id="2.40.40.10">
    <property type="entry name" value="RlpA-like domain"/>
    <property type="match status" value="1"/>
</dbReference>
<sequence length="408" mass="43122">MSAARLLTVTGLMLALAACSTAPKKSAPPPAETSPRPHASAPERPAHGPKRSPYAPAQEDPSKRGDYVAGGLYAPHIKDSVPDYVPDVDAIPEPEVKREPPSRFGNRTYSVLGKTYRVRDSAHGYVEEGHASYYGNKFHGRRTSNQEVYDMYAFTAAHKTLPLPSYVRVTNLDNGKSVVVRVNDRGPFHAGRVIDLSYAAAVKLGFVKQGTARVEVRALLPDGSDGRELAGRDAGQERDEAKASPSAVPDTSVRAEEFERWMQEKGIRFASGTSASVASASAAPAEVDTRVAVASRPVGGGPLAKAEPVVVASAAPVLAATAPAVGADGVLLQLASFSARDNAERAHGRLRDAGVESLRIDQGQANGQPVWRLRVGPVPKARVAELSARAADLGFDAVHVVPADATHD</sequence>
<dbReference type="InterPro" id="IPR007730">
    <property type="entry name" value="SPOR-like_dom"/>
</dbReference>
<dbReference type="PROSITE" id="PS51257">
    <property type="entry name" value="PROKAR_LIPOPROTEIN"/>
    <property type="match status" value="1"/>
</dbReference>
<proteinExistence type="inferred from homology"/>
<feature type="region of interest" description="Disordered" evidence="6">
    <location>
        <begin position="223"/>
        <end position="250"/>
    </location>
</feature>
<dbReference type="Pfam" id="PF03330">
    <property type="entry name" value="DPBB_1"/>
    <property type="match status" value="1"/>
</dbReference>
<dbReference type="SUPFAM" id="SSF50685">
    <property type="entry name" value="Barwin-like endoglucanases"/>
    <property type="match status" value="1"/>
</dbReference>
<dbReference type="SUPFAM" id="SSF110997">
    <property type="entry name" value="Sporulation related repeat"/>
    <property type="match status" value="1"/>
</dbReference>